<evidence type="ECO:0000256" key="1">
    <source>
        <dbReference type="SAM" id="MobiDB-lite"/>
    </source>
</evidence>
<evidence type="ECO:0000313" key="2">
    <source>
        <dbReference type="EMBL" id="SDQ78968.1"/>
    </source>
</evidence>
<reference evidence="2 3" key="1">
    <citation type="submission" date="2016-10" db="EMBL/GenBank/DDBJ databases">
        <authorList>
            <person name="de Groot N.N."/>
        </authorList>
    </citation>
    <scope>NUCLEOTIDE SEQUENCE [LARGE SCALE GENOMIC DNA]</scope>
    <source>
        <strain evidence="2 3">DSM 43794</strain>
    </source>
</reference>
<dbReference type="RefSeq" id="WP_165634666.1">
    <property type="nucleotide sequence ID" value="NZ_FNKK01000002.1"/>
</dbReference>
<name>A0A1H1DRW6_9ACTN</name>
<dbReference type="Proteomes" id="UP000217103">
    <property type="component" value="Unassembled WGS sequence"/>
</dbReference>
<organism evidence="2 3">
    <name type="scientific">Thermostaphylospora chromogena</name>
    <dbReference type="NCBI Taxonomy" id="35622"/>
    <lineage>
        <taxon>Bacteria</taxon>
        <taxon>Bacillati</taxon>
        <taxon>Actinomycetota</taxon>
        <taxon>Actinomycetes</taxon>
        <taxon>Streptosporangiales</taxon>
        <taxon>Thermomonosporaceae</taxon>
        <taxon>Thermostaphylospora</taxon>
    </lineage>
</organism>
<keyword evidence="3" id="KW-1185">Reference proteome</keyword>
<proteinExistence type="predicted"/>
<protein>
    <submittedName>
        <fullName evidence="2">Uncharacterized protein</fullName>
    </submittedName>
</protein>
<feature type="region of interest" description="Disordered" evidence="1">
    <location>
        <begin position="27"/>
        <end position="55"/>
    </location>
</feature>
<evidence type="ECO:0000313" key="3">
    <source>
        <dbReference type="Proteomes" id="UP000217103"/>
    </source>
</evidence>
<accession>A0A1H1DRW6</accession>
<dbReference type="AlphaFoldDB" id="A0A1H1DRW6"/>
<gene>
    <name evidence="2" type="ORF">SAMN04489764_2129</name>
</gene>
<dbReference type="EMBL" id="FNKK01000002">
    <property type="protein sequence ID" value="SDQ78968.1"/>
    <property type="molecule type" value="Genomic_DNA"/>
</dbReference>
<feature type="compositionally biased region" description="Basic residues" evidence="1">
    <location>
        <begin position="42"/>
        <end position="55"/>
    </location>
</feature>
<sequence length="55" mass="6647">MVPELHYQMIKDRVSELRNEAAAHRLAREAERGHKEREPRPERRHRSVFGRLRTS</sequence>
<feature type="compositionally biased region" description="Basic and acidic residues" evidence="1">
    <location>
        <begin position="27"/>
        <end position="41"/>
    </location>
</feature>